<dbReference type="EMBL" id="CAJNNW010017705">
    <property type="protein sequence ID" value="CAE8661397.1"/>
    <property type="molecule type" value="Genomic_DNA"/>
</dbReference>
<dbReference type="Pfam" id="PF01991">
    <property type="entry name" value="vATP-synt_E"/>
    <property type="match status" value="1"/>
</dbReference>
<evidence type="ECO:0000313" key="5">
    <source>
        <dbReference type="EMBL" id="CAE8616305.1"/>
    </source>
</evidence>
<reference evidence="4" key="1">
    <citation type="submission" date="2021-02" db="EMBL/GenBank/DDBJ databases">
        <authorList>
            <person name="Dougan E. K."/>
            <person name="Rhodes N."/>
            <person name="Thang M."/>
            <person name="Chan C."/>
        </authorList>
    </citation>
    <scope>NUCLEOTIDE SEQUENCE</scope>
</reference>
<keyword evidence="2" id="KW-0813">Transport</keyword>
<dbReference type="InterPro" id="IPR038495">
    <property type="entry name" value="ATPase_E_C"/>
</dbReference>
<evidence type="ECO:0000313" key="6">
    <source>
        <dbReference type="EMBL" id="CAE8661397.1"/>
    </source>
</evidence>
<dbReference type="Proteomes" id="UP000654075">
    <property type="component" value="Unassembled WGS sequence"/>
</dbReference>
<organism evidence="4 7">
    <name type="scientific">Polarella glacialis</name>
    <name type="common">Dinoflagellate</name>
    <dbReference type="NCBI Taxonomy" id="89957"/>
    <lineage>
        <taxon>Eukaryota</taxon>
        <taxon>Sar</taxon>
        <taxon>Alveolata</taxon>
        <taxon>Dinophyceae</taxon>
        <taxon>Suessiales</taxon>
        <taxon>Suessiaceae</taxon>
        <taxon>Polarella</taxon>
    </lineage>
</organism>
<sequence length="232" mass="25545">MDSSKQTQTQIVQMTQFIINEAKDKAEEIDTKALQEFSVEKLKIVNSTKDKIQQDYVRKTKVLDTQAAIARSTAINRSRLEKIKSRQDMLGKLAEESKQQLVQQLKSDATLKSFITNLIVQGALILLEDEVQVRCRATDDAIVTACFDAASKEYTKIIKTETGANKAVKLSLDKDVKLPPAPSSAAHGKSCLGGVALACQNGTITIDNTIDSRLGLVLEQAKPTIRHLLFSK</sequence>
<protein>
    <recommendedName>
        <fullName evidence="8">V-type proton ATPase subunit E</fullName>
    </recommendedName>
</protein>
<keyword evidence="3" id="KW-0406">Ion transport</keyword>
<dbReference type="InterPro" id="IPR002842">
    <property type="entry name" value="ATPase_V1_Esu"/>
</dbReference>
<comment type="caution">
    <text evidence="4">The sequence shown here is derived from an EMBL/GenBank/DDBJ whole genome shotgun (WGS) entry which is preliminary data.</text>
</comment>
<dbReference type="EMBL" id="CAJNNV010007183">
    <property type="protein sequence ID" value="CAE8594594.1"/>
    <property type="molecule type" value="Genomic_DNA"/>
</dbReference>
<dbReference type="Proteomes" id="UP000626109">
    <property type="component" value="Unassembled WGS sequence"/>
</dbReference>
<dbReference type="OMA" id="YLCQEQK"/>
<keyword evidence="7" id="KW-1185">Reference proteome</keyword>
<dbReference type="EMBL" id="CAJNNV010025842">
    <property type="protein sequence ID" value="CAE8616305.1"/>
    <property type="molecule type" value="Genomic_DNA"/>
</dbReference>
<evidence type="ECO:0000256" key="3">
    <source>
        <dbReference type="ARBA" id="ARBA00023065"/>
    </source>
</evidence>
<dbReference type="Gene3D" id="3.30.2320.30">
    <property type="entry name" value="ATP synthase, E subunit, C-terminal"/>
    <property type="match status" value="1"/>
</dbReference>
<accession>A0A813DYE5</accession>
<evidence type="ECO:0000313" key="7">
    <source>
        <dbReference type="Proteomes" id="UP000654075"/>
    </source>
</evidence>
<proteinExistence type="inferred from homology"/>
<evidence type="ECO:0000313" key="4">
    <source>
        <dbReference type="EMBL" id="CAE8594594.1"/>
    </source>
</evidence>
<evidence type="ECO:0000256" key="1">
    <source>
        <dbReference type="ARBA" id="ARBA00005901"/>
    </source>
</evidence>
<dbReference type="OrthoDB" id="10263003at2759"/>
<dbReference type="PANTHER" id="PTHR45715">
    <property type="entry name" value="ATPASE H+-TRANSPORTING V1 SUBUNIT E1A-RELATED"/>
    <property type="match status" value="1"/>
</dbReference>
<dbReference type="Gene3D" id="6.10.250.1620">
    <property type="match status" value="1"/>
</dbReference>
<dbReference type="GO" id="GO:0046961">
    <property type="term" value="F:proton-transporting ATPase activity, rotational mechanism"/>
    <property type="evidence" value="ECO:0007669"/>
    <property type="project" value="InterPro"/>
</dbReference>
<comment type="similarity">
    <text evidence="1">Belongs to the V-ATPase E subunit family.</text>
</comment>
<gene>
    <name evidence="4" type="ORF">PGLA1383_LOCUS13126</name>
    <name evidence="5" type="ORF">PGLA1383_LOCUS34001</name>
    <name evidence="6" type="ORF">PGLA2088_LOCUS14505</name>
</gene>
<name>A0A813DYE5_POLGL</name>
<dbReference type="AlphaFoldDB" id="A0A813DYE5"/>
<evidence type="ECO:0000256" key="2">
    <source>
        <dbReference type="ARBA" id="ARBA00022448"/>
    </source>
</evidence>
<dbReference type="SUPFAM" id="SSF160527">
    <property type="entry name" value="V-type ATPase subunit E-like"/>
    <property type="match status" value="1"/>
</dbReference>
<evidence type="ECO:0008006" key="8">
    <source>
        <dbReference type="Google" id="ProtNLM"/>
    </source>
</evidence>
<dbReference type="GO" id="GO:0033178">
    <property type="term" value="C:proton-transporting two-sector ATPase complex, catalytic domain"/>
    <property type="evidence" value="ECO:0007669"/>
    <property type="project" value="InterPro"/>
</dbReference>